<keyword evidence="1" id="KW-0378">Hydrolase</keyword>
<keyword evidence="4" id="KW-1185">Reference proteome</keyword>
<comment type="caution">
    <text evidence="3">The sequence shown here is derived from an EMBL/GenBank/DDBJ whole genome shotgun (WGS) entry which is preliminary data.</text>
</comment>
<dbReference type="InterPro" id="IPR000639">
    <property type="entry name" value="Epox_hydrolase-like"/>
</dbReference>
<dbReference type="AlphaFoldDB" id="A0A841BJH7"/>
<dbReference type="Pfam" id="PF00561">
    <property type="entry name" value="Abhydrolase_1"/>
    <property type="match status" value="2"/>
</dbReference>
<evidence type="ECO:0000313" key="3">
    <source>
        <dbReference type="EMBL" id="MBB5867356.1"/>
    </source>
</evidence>
<dbReference type="EMBL" id="JACHMN010000001">
    <property type="protein sequence ID" value="MBB5867356.1"/>
    <property type="molecule type" value="Genomic_DNA"/>
</dbReference>
<name>A0A841BJH7_9ACTN</name>
<dbReference type="PANTHER" id="PTHR43798:SF31">
    <property type="entry name" value="AB HYDROLASE SUPERFAMILY PROTEIN YCLE"/>
    <property type="match status" value="1"/>
</dbReference>
<dbReference type="PRINTS" id="PR00111">
    <property type="entry name" value="ABHYDROLASE"/>
</dbReference>
<dbReference type="PANTHER" id="PTHR43798">
    <property type="entry name" value="MONOACYLGLYCEROL LIPASE"/>
    <property type="match status" value="1"/>
</dbReference>
<dbReference type="Gene3D" id="3.40.50.1820">
    <property type="entry name" value="alpha/beta hydrolase"/>
    <property type="match status" value="1"/>
</dbReference>
<proteinExistence type="predicted"/>
<reference evidence="3 4" key="1">
    <citation type="submission" date="2020-08" db="EMBL/GenBank/DDBJ databases">
        <title>Sequencing the genomes of 1000 actinobacteria strains.</title>
        <authorList>
            <person name="Klenk H.-P."/>
        </authorList>
    </citation>
    <scope>NUCLEOTIDE SEQUENCE [LARGE SCALE GENOMIC DNA]</scope>
    <source>
        <strain evidence="3 4">DSM 45362</strain>
    </source>
</reference>
<dbReference type="InterPro" id="IPR050266">
    <property type="entry name" value="AB_hydrolase_sf"/>
</dbReference>
<organism evidence="3 4">
    <name type="scientific">Allocatelliglobosispora scoriae</name>
    <dbReference type="NCBI Taxonomy" id="643052"/>
    <lineage>
        <taxon>Bacteria</taxon>
        <taxon>Bacillati</taxon>
        <taxon>Actinomycetota</taxon>
        <taxon>Actinomycetes</taxon>
        <taxon>Micromonosporales</taxon>
        <taxon>Micromonosporaceae</taxon>
        <taxon>Allocatelliglobosispora</taxon>
    </lineage>
</organism>
<gene>
    <name evidence="3" type="ORF">F4553_000735</name>
</gene>
<dbReference type="SUPFAM" id="SSF53474">
    <property type="entry name" value="alpha/beta-Hydrolases"/>
    <property type="match status" value="1"/>
</dbReference>
<dbReference type="Proteomes" id="UP000587527">
    <property type="component" value="Unassembled WGS sequence"/>
</dbReference>
<accession>A0A841BJH7</accession>
<feature type="domain" description="AB hydrolase-1" evidence="2">
    <location>
        <begin position="19"/>
        <end position="130"/>
    </location>
</feature>
<dbReference type="InterPro" id="IPR029058">
    <property type="entry name" value="AB_hydrolase_fold"/>
</dbReference>
<dbReference type="RefSeq" id="WP_246465808.1">
    <property type="nucleotide sequence ID" value="NZ_JACHMN010000001.1"/>
</dbReference>
<dbReference type="PRINTS" id="PR00412">
    <property type="entry name" value="EPOXHYDRLASE"/>
</dbReference>
<dbReference type="GO" id="GO:0016020">
    <property type="term" value="C:membrane"/>
    <property type="evidence" value="ECO:0007669"/>
    <property type="project" value="TreeGrafter"/>
</dbReference>
<protein>
    <submittedName>
        <fullName evidence="3">Pimeloyl-ACP methyl ester carboxylesterase</fullName>
    </submittedName>
</protein>
<sequence>MRDERVGGLAVTIAGRGEPVLLVHGLGGSRRTWRHLLPSLAATHTVIAVDLAGHGDSDEPGGDYSVGAHAAALRDLVVRLGYRRVTVVGHSLGGGIAMQFAYQFPDRVDRLVLIGSGGLGRDLTMVLRAATLPGSEIVVAGFSHLPGAVTRHLVPLMSRIPGCVSRHDAAAVSDAIADLRHAGRRHTFIKTAQTVIDWSGQTIDATRHLTQLGDLPTLVIWGSDDRTIPPAHQSGIVKHLAHAHLAEIADAGHYPHETHTAAVLPLLQHFLATAPAARHTESRWRRRLILRPTSPLPAPTVSA</sequence>
<evidence type="ECO:0000259" key="2">
    <source>
        <dbReference type="Pfam" id="PF00561"/>
    </source>
</evidence>
<evidence type="ECO:0000313" key="4">
    <source>
        <dbReference type="Proteomes" id="UP000587527"/>
    </source>
</evidence>
<feature type="domain" description="AB hydrolase-1" evidence="2">
    <location>
        <begin position="198"/>
        <end position="259"/>
    </location>
</feature>
<evidence type="ECO:0000256" key="1">
    <source>
        <dbReference type="ARBA" id="ARBA00022801"/>
    </source>
</evidence>
<dbReference type="InterPro" id="IPR000073">
    <property type="entry name" value="AB_hydrolase_1"/>
</dbReference>
<dbReference type="GO" id="GO:0016787">
    <property type="term" value="F:hydrolase activity"/>
    <property type="evidence" value="ECO:0007669"/>
    <property type="project" value="UniProtKB-KW"/>
</dbReference>